<reference evidence="1" key="1">
    <citation type="submission" date="2023-04" db="EMBL/GenBank/DDBJ databases">
        <title>Draft Genome sequencing of Naganishia species isolated from polar environments using Oxford Nanopore Technology.</title>
        <authorList>
            <person name="Leo P."/>
            <person name="Venkateswaran K."/>
        </authorList>
    </citation>
    <scope>NUCLEOTIDE SEQUENCE</scope>
    <source>
        <strain evidence="1">MNA-CCFEE 5423</strain>
    </source>
</reference>
<protein>
    <submittedName>
        <fullName evidence="1">Uncharacterized protein</fullName>
    </submittedName>
</protein>
<organism evidence="1 2">
    <name type="scientific">Naganishia friedmannii</name>
    <dbReference type="NCBI Taxonomy" id="89922"/>
    <lineage>
        <taxon>Eukaryota</taxon>
        <taxon>Fungi</taxon>
        <taxon>Dikarya</taxon>
        <taxon>Basidiomycota</taxon>
        <taxon>Agaricomycotina</taxon>
        <taxon>Tremellomycetes</taxon>
        <taxon>Filobasidiales</taxon>
        <taxon>Filobasidiaceae</taxon>
        <taxon>Naganishia</taxon>
    </lineage>
</organism>
<dbReference type="Proteomes" id="UP001227268">
    <property type="component" value="Unassembled WGS sequence"/>
</dbReference>
<gene>
    <name evidence="1" type="ORF">QFC21_003603</name>
</gene>
<keyword evidence="2" id="KW-1185">Reference proteome</keyword>
<evidence type="ECO:0000313" key="2">
    <source>
        <dbReference type="Proteomes" id="UP001227268"/>
    </source>
</evidence>
<dbReference type="EMBL" id="JASBWT010000011">
    <property type="protein sequence ID" value="KAJ9100560.1"/>
    <property type="molecule type" value="Genomic_DNA"/>
</dbReference>
<comment type="caution">
    <text evidence="1">The sequence shown here is derived from an EMBL/GenBank/DDBJ whole genome shotgun (WGS) entry which is preliminary data.</text>
</comment>
<evidence type="ECO:0000313" key="1">
    <source>
        <dbReference type="EMBL" id="KAJ9100560.1"/>
    </source>
</evidence>
<accession>A0ACC2VNU1</accession>
<name>A0ACC2VNU1_9TREE</name>
<proteinExistence type="predicted"/>
<sequence length="177" mass="18167">MDYDNPYAGVPSFAPGPGAGASYQTDTSIMRPANLPPLSYQTLGAPGGAGNSGGYRGAADGAYSHGHGGGPDRHAPRRGGYRGDRPAYSGRGGRGGAGGFMSSGRDREYDDRSSYSNHTSGGGSYEGDRLGGQGSYQGGGHGGNPAPRDGYSSYPPSGRNEYDDPVKRRLRSISGIL</sequence>